<dbReference type="EMBL" id="JBBPBN010000544">
    <property type="protein sequence ID" value="KAK8484732.1"/>
    <property type="molecule type" value="Genomic_DNA"/>
</dbReference>
<evidence type="ECO:0000313" key="1">
    <source>
        <dbReference type="EMBL" id="KAK8484732.1"/>
    </source>
</evidence>
<gene>
    <name evidence="1" type="ORF">V6N11_014481</name>
</gene>
<dbReference type="Gene3D" id="3.90.730.10">
    <property type="entry name" value="Ribonuclease T2-like"/>
    <property type="match status" value="1"/>
</dbReference>
<keyword evidence="2" id="KW-1185">Reference proteome</keyword>
<dbReference type="SUPFAM" id="SSF55895">
    <property type="entry name" value="Ribonuclease Rh-like"/>
    <property type="match status" value="1"/>
</dbReference>
<organism evidence="1 2">
    <name type="scientific">Hibiscus sabdariffa</name>
    <name type="common">roselle</name>
    <dbReference type="NCBI Taxonomy" id="183260"/>
    <lineage>
        <taxon>Eukaryota</taxon>
        <taxon>Viridiplantae</taxon>
        <taxon>Streptophyta</taxon>
        <taxon>Embryophyta</taxon>
        <taxon>Tracheophyta</taxon>
        <taxon>Spermatophyta</taxon>
        <taxon>Magnoliopsida</taxon>
        <taxon>eudicotyledons</taxon>
        <taxon>Gunneridae</taxon>
        <taxon>Pentapetalae</taxon>
        <taxon>rosids</taxon>
        <taxon>malvids</taxon>
        <taxon>Malvales</taxon>
        <taxon>Malvaceae</taxon>
        <taxon>Malvoideae</taxon>
        <taxon>Hibiscus</taxon>
    </lineage>
</organism>
<proteinExistence type="predicted"/>
<sequence>MNVSGGKNGVNTSLQIKSQLPAYLGLSSGTTHSLQDIFNAISSAVKAKLELACNRNAFTNKLQLWEVRLCYKRPAPNELVKTIRDCPSSWPTKGPCTSPQDQVTLP</sequence>
<comment type="caution">
    <text evidence="1">The sequence shown here is derived from an EMBL/GenBank/DDBJ whole genome shotgun (WGS) entry which is preliminary data.</text>
</comment>
<name>A0ABR1ZVJ7_9ROSI</name>
<protein>
    <submittedName>
        <fullName evidence="1">Uncharacterized protein</fullName>
    </submittedName>
</protein>
<reference evidence="1 2" key="1">
    <citation type="journal article" date="2024" name="G3 (Bethesda)">
        <title>Genome assembly of Hibiscus sabdariffa L. provides insights into metabolisms of medicinal natural products.</title>
        <authorList>
            <person name="Kim T."/>
        </authorList>
    </citation>
    <scope>NUCLEOTIDE SEQUENCE [LARGE SCALE GENOMIC DNA]</scope>
    <source>
        <strain evidence="1">TK-2024</strain>
        <tissue evidence="1">Old leaves</tissue>
    </source>
</reference>
<dbReference type="InterPro" id="IPR036430">
    <property type="entry name" value="RNase_T2-like_sf"/>
</dbReference>
<accession>A0ABR1ZVJ7</accession>
<evidence type="ECO:0000313" key="2">
    <source>
        <dbReference type="Proteomes" id="UP001396334"/>
    </source>
</evidence>
<dbReference type="Proteomes" id="UP001396334">
    <property type="component" value="Unassembled WGS sequence"/>
</dbReference>